<comment type="caution">
    <text evidence="9">The sequence shown here is derived from an EMBL/GenBank/DDBJ whole genome shotgun (WGS) entry which is preliminary data.</text>
</comment>
<feature type="compositionally biased region" description="Basic and acidic residues" evidence="8">
    <location>
        <begin position="529"/>
        <end position="538"/>
    </location>
</feature>
<protein>
    <recommendedName>
        <fullName evidence="7">UPF0761 membrane protein G8770_01190</fullName>
    </recommendedName>
</protein>
<dbReference type="InterPro" id="IPR023679">
    <property type="entry name" value="UPF0761_bac"/>
</dbReference>
<dbReference type="HAMAP" id="MF_00672">
    <property type="entry name" value="UPF0761"/>
    <property type="match status" value="1"/>
</dbReference>
<keyword evidence="6 7" id="KW-0472">Membrane</keyword>
<dbReference type="Pfam" id="PF03631">
    <property type="entry name" value="Virul_fac_BrkB"/>
    <property type="match status" value="1"/>
</dbReference>
<comment type="subcellular location">
    <subcellularLocation>
        <location evidence="1 7">Cell membrane</location>
        <topology evidence="1 7">Multi-pass membrane protein</topology>
    </subcellularLocation>
</comment>
<feature type="compositionally biased region" description="Basic and acidic residues" evidence="8">
    <location>
        <begin position="610"/>
        <end position="620"/>
    </location>
</feature>
<evidence type="ECO:0000256" key="5">
    <source>
        <dbReference type="ARBA" id="ARBA00022989"/>
    </source>
</evidence>
<feature type="transmembrane region" description="Helical" evidence="7">
    <location>
        <begin position="249"/>
        <end position="273"/>
    </location>
</feature>
<sequence length="650" mass="71415">MSEYSLGNKLLYSRRALWQFIPHLMNEYREKGCRQQAAALTYMTLFAVVPTMTVVFTMFSLFPAFDGLAAQLQDFLFRYLLPESGLEIESQLKAFTEEARSLTLAGVGMLVVTAYLMIKNIESTFNRIWGVGNARRGLNNFLLYWAILSLGPLLLGVGIAISTYLLSLRIFSQGYDPTGIMPTLLSFSPWVLTSVAFTLLFAAVPNCKVPFKNALVGGVLTAVFFELFKDLFGWLVAHTSYTAVYGTFAMVPLFLLWIYILWMIVLSGAVLVYTLTTFQTVRADNNARYPDLIAALLALWTFRQCQVTGRGATDEELLKVGIESEQWLRVSEALVRHRVISVTHDDEYVLCRNLDLLTLRQLADVVGVESQMPGVSDYLQSFDWFPNVASRLLSIDQQVELEFDVPVSELFEVPETEQEPYPGEGQGLEELRDELDGYGSPEPQLPTAQDLNNSAGAFSLTDLPTFDDGEFGQADLLGGEPFSNVSNSFMSDVASAVERHAYRLGEYDVAYADAEHKDSGNQDNGSPDGEGKEGDRVGTDNFIAQSVENSRFPLAGFESADTEAAAPDALEPVSSEQGGVALGGSGEPEADELKQADLPADSPEEGVAEPEAKEPDRDGVDADDDGDQDALPGLKDYLSLDDSEAKTRNG</sequence>
<feature type="transmembrane region" description="Helical" evidence="7">
    <location>
        <begin position="102"/>
        <end position="121"/>
    </location>
</feature>
<comment type="similarity">
    <text evidence="7">Belongs to the UPF0761 family.</text>
</comment>
<evidence type="ECO:0000256" key="7">
    <source>
        <dbReference type="HAMAP-Rule" id="MF_00672"/>
    </source>
</evidence>
<feature type="region of interest" description="Disordered" evidence="8">
    <location>
        <begin position="513"/>
        <end position="650"/>
    </location>
</feature>
<dbReference type="NCBIfam" id="TIGR00765">
    <property type="entry name" value="yihY_not_rbn"/>
    <property type="match status" value="1"/>
</dbReference>
<evidence type="ECO:0000256" key="4">
    <source>
        <dbReference type="ARBA" id="ARBA00022692"/>
    </source>
</evidence>
<dbReference type="EMBL" id="JAAONZ010000001">
    <property type="protein sequence ID" value="NHO64157.1"/>
    <property type="molecule type" value="Genomic_DNA"/>
</dbReference>
<evidence type="ECO:0000313" key="9">
    <source>
        <dbReference type="EMBL" id="NHO64157.1"/>
    </source>
</evidence>
<keyword evidence="3" id="KW-0997">Cell inner membrane</keyword>
<evidence type="ECO:0000256" key="6">
    <source>
        <dbReference type="ARBA" id="ARBA00023136"/>
    </source>
</evidence>
<feature type="transmembrane region" description="Helical" evidence="7">
    <location>
        <begin position="39"/>
        <end position="62"/>
    </location>
</feature>
<accession>A0A9E5JY10</accession>
<dbReference type="AlphaFoldDB" id="A0A9E5JY10"/>
<keyword evidence="4 7" id="KW-0812">Transmembrane</keyword>
<dbReference type="PANTHER" id="PTHR30213:SF0">
    <property type="entry name" value="UPF0761 MEMBRANE PROTEIN YIHY"/>
    <property type="match status" value="1"/>
</dbReference>
<gene>
    <name evidence="9" type="ORF">G8770_01190</name>
</gene>
<proteinExistence type="inferred from homology"/>
<dbReference type="Proteomes" id="UP000787472">
    <property type="component" value="Unassembled WGS sequence"/>
</dbReference>
<evidence type="ECO:0000256" key="1">
    <source>
        <dbReference type="ARBA" id="ARBA00004651"/>
    </source>
</evidence>
<feature type="transmembrane region" description="Helical" evidence="7">
    <location>
        <begin position="214"/>
        <end position="237"/>
    </location>
</feature>
<dbReference type="PANTHER" id="PTHR30213">
    <property type="entry name" value="INNER MEMBRANE PROTEIN YHJD"/>
    <property type="match status" value="1"/>
</dbReference>
<evidence type="ECO:0000256" key="2">
    <source>
        <dbReference type="ARBA" id="ARBA00022475"/>
    </source>
</evidence>
<keyword evidence="5 7" id="KW-1133">Transmembrane helix</keyword>
<evidence type="ECO:0000256" key="3">
    <source>
        <dbReference type="ARBA" id="ARBA00022519"/>
    </source>
</evidence>
<reference evidence="9" key="1">
    <citation type="submission" date="2020-03" db="EMBL/GenBank/DDBJ databases">
        <authorList>
            <person name="Guo F."/>
        </authorList>
    </citation>
    <scope>NUCLEOTIDE SEQUENCE</scope>
    <source>
        <strain evidence="9">JCM 30134</strain>
    </source>
</reference>
<feature type="transmembrane region" description="Helical" evidence="7">
    <location>
        <begin position="187"/>
        <end position="207"/>
    </location>
</feature>
<keyword evidence="2 7" id="KW-1003">Cell membrane</keyword>
<keyword evidence="10" id="KW-1185">Reference proteome</keyword>
<evidence type="ECO:0000256" key="8">
    <source>
        <dbReference type="SAM" id="MobiDB-lite"/>
    </source>
</evidence>
<name>A0A9E5JY10_9GAMM</name>
<feature type="transmembrane region" description="Helical" evidence="7">
    <location>
        <begin position="142"/>
        <end position="167"/>
    </location>
</feature>
<dbReference type="RefSeq" id="WP_167180898.1">
    <property type="nucleotide sequence ID" value="NZ_JAAONZ010000001.1"/>
</dbReference>
<dbReference type="GO" id="GO:0005886">
    <property type="term" value="C:plasma membrane"/>
    <property type="evidence" value="ECO:0007669"/>
    <property type="project" value="UniProtKB-SubCell"/>
</dbReference>
<evidence type="ECO:0000313" key="10">
    <source>
        <dbReference type="Proteomes" id="UP000787472"/>
    </source>
</evidence>
<organism evidence="9 10">
    <name type="scientific">Pseudomaricurvus hydrocarbonicus</name>
    <dbReference type="NCBI Taxonomy" id="1470433"/>
    <lineage>
        <taxon>Bacteria</taxon>
        <taxon>Pseudomonadati</taxon>
        <taxon>Pseudomonadota</taxon>
        <taxon>Gammaproteobacteria</taxon>
        <taxon>Cellvibrionales</taxon>
        <taxon>Cellvibrionaceae</taxon>
        <taxon>Pseudomaricurvus</taxon>
    </lineage>
</organism>
<dbReference type="InterPro" id="IPR017039">
    <property type="entry name" value="Virul_fac_BrkB"/>
</dbReference>